<dbReference type="Proteomes" id="UP001162131">
    <property type="component" value="Unassembled WGS sequence"/>
</dbReference>
<proteinExistence type="inferred from homology"/>
<dbReference type="Pfam" id="PF01066">
    <property type="entry name" value="CDP-OH_P_transf"/>
    <property type="match status" value="1"/>
</dbReference>
<comment type="subcellular location">
    <subcellularLocation>
        <location evidence="1">Membrane</location>
    </subcellularLocation>
</comment>
<evidence type="ECO:0008006" key="7">
    <source>
        <dbReference type="Google" id="ProtNLM"/>
    </source>
</evidence>
<gene>
    <name evidence="5" type="ORF">BSTOLATCC_MIC22126</name>
</gene>
<dbReference type="EMBL" id="CAJZBQ010000021">
    <property type="protein sequence ID" value="CAG9318759.1"/>
    <property type="molecule type" value="Genomic_DNA"/>
</dbReference>
<dbReference type="GO" id="GO:0008654">
    <property type="term" value="P:phospholipid biosynthetic process"/>
    <property type="evidence" value="ECO:0007669"/>
    <property type="project" value="InterPro"/>
</dbReference>
<evidence type="ECO:0000313" key="5">
    <source>
        <dbReference type="EMBL" id="CAG9318759.1"/>
    </source>
</evidence>
<evidence type="ECO:0000256" key="3">
    <source>
        <dbReference type="ARBA" id="ARBA00023136"/>
    </source>
</evidence>
<dbReference type="InterPro" id="IPR000462">
    <property type="entry name" value="CDP-OH_P_trans"/>
</dbReference>
<protein>
    <recommendedName>
        <fullName evidence="7">Ethanolaminephosphotransferase</fullName>
    </recommendedName>
</protein>
<feature type="transmembrane region" description="Helical" evidence="4">
    <location>
        <begin position="270"/>
        <end position="289"/>
    </location>
</feature>
<keyword evidence="4" id="KW-1133">Transmembrane helix</keyword>
<feature type="transmembrane region" description="Helical" evidence="4">
    <location>
        <begin position="213"/>
        <end position="234"/>
    </location>
</feature>
<sequence length="364" mass="41424">MSYLSISALEGLKQYDYKRSARTSFDKFFNSLLWEPLSKLYPNWLAPNLLTLFGTFTVLMVLGYALTYTSLDLTVKPPNHIWVLATIGMLIYEIIDNTDGKLARRLGLSSPLGHLFDSGLNSIFNTSAVALLTSQCLGMKNSYETIVLLMILQTPFYFAAWEELHVGGHRIQVSNLGVSEMAMILKSACLFSVCFRYDFWYAEIIYGIKMKEFFVSIFVLIYIWVLPACIANVILEKKNASPLKEFFPIIQIIIGVLLLYNTAAYQSYSLIIILNICAALGLVSSNMIVCSCTKKGFEWLRSDSTLFLLYSLLTFVIQIEDFWVHVGFGVALWFILLHYLVSVVLEISRHLGIPILRVTRQKHY</sequence>
<accession>A0AAU9J048</accession>
<evidence type="ECO:0000313" key="6">
    <source>
        <dbReference type="Proteomes" id="UP001162131"/>
    </source>
</evidence>
<feature type="transmembrane region" description="Helical" evidence="4">
    <location>
        <begin position="322"/>
        <end position="341"/>
    </location>
</feature>
<dbReference type="PANTHER" id="PTHR10414:SF37">
    <property type="entry name" value="BB IN A BOXCAR, ISOFORM C"/>
    <property type="match status" value="1"/>
</dbReference>
<dbReference type="GO" id="GO:0016780">
    <property type="term" value="F:phosphotransferase activity, for other substituted phosphate groups"/>
    <property type="evidence" value="ECO:0007669"/>
    <property type="project" value="InterPro"/>
</dbReference>
<evidence type="ECO:0000256" key="1">
    <source>
        <dbReference type="ARBA" id="ARBA00004370"/>
    </source>
</evidence>
<dbReference type="Gene3D" id="1.20.120.1760">
    <property type="match status" value="1"/>
</dbReference>
<name>A0AAU9J048_9CILI</name>
<keyword evidence="4" id="KW-0812">Transmembrane</keyword>
<keyword evidence="3 4" id="KW-0472">Membrane</keyword>
<keyword evidence="6" id="KW-1185">Reference proteome</keyword>
<dbReference type="InterPro" id="IPR014472">
    <property type="entry name" value="CHOPT"/>
</dbReference>
<dbReference type="InterPro" id="IPR043130">
    <property type="entry name" value="CDP-OH_PTrfase_TM_dom"/>
</dbReference>
<dbReference type="PANTHER" id="PTHR10414">
    <property type="entry name" value="ETHANOLAMINEPHOSPHOTRANSFERASE"/>
    <property type="match status" value="1"/>
</dbReference>
<evidence type="ECO:0000256" key="4">
    <source>
        <dbReference type="SAM" id="Phobius"/>
    </source>
</evidence>
<reference evidence="5" key="1">
    <citation type="submission" date="2021-09" db="EMBL/GenBank/DDBJ databases">
        <authorList>
            <consortium name="AG Swart"/>
            <person name="Singh M."/>
            <person name="Singh A."/>
            <person name="Seah K."/>
            <person name="Emmerich C."/>
        </authorList>
    </citation>
    <scope>NUCLEOTIDE SEQUENCE</scope>
    <source>
        <strain evidence="5">ATCC30299</strain>
    </source>
</reference>
<feature type="transmembrane region" description="Helical" evidence="4">
    <location>
        <begin position="44"/>
        <end position="67"/>
    </location>
</feature>
<evidence type="ECO:0000256" key="2">
    <source>
        <dbReference type="ARBA" id="ARBA00010441"/>
    </source>
</evidence>
<comment type="caution">
    <text evidence="5">The sequence shown here is derived from an EMBL/GenBank/DDBJ whole genome shotgun (WGS) entry which is preliminary data.</text>
</comment>
<dbReference type="AlphaFoldDB" id="A0AAU9J048"/>
<organism evidence="5 6">
    <name type="scientific">Blepharisma stoltei</name>
    <dbReference type="NCBI Taxonomy" id="1481888"/>
    <lineage>
        <taxon>Eukaryota</taxon>
        <taxon>Sar</taxon>
        <taxon>Alveolata</taxon>
        <taxon>Ciliophora</taxon>
        <taxon>Postciliodesmatophora</taxon>
        <taxon>Heterotrichea</taxon>
        <taxon>Heterotrichida</taxon>
        <taxon>Blepharismidae</taxon>
        <taxon>Blepharisma</taxon>
    </lineage>
</organism>
<dbReference type="PIRSF" id="PIRSF015665">
    <property type="entry name" value="CHOPT"/>
    <property type="match status" value="1"/>
</dbReference>
<dbReference type="GO" id="GO:0016020">
    <property type="term" value="C:membrane"/>
    <property type="evidence" value="ECO:0007669"/>
    <property type="project" value="UniProtKB-SubCell"/>
</dbReference>
<comment type="similarity">
    <text evidence="2">Belongs to the CDP-alcohol phosphatidyltransferase class-I family.</text>
</comment>